<accession>G8CNW2</accession>
<evidence type="ECO:0000313" key="1">
    <source>
        <dbReference type="EMBL" id="AEQ93425.1"/>
    </source>
</evidence>
<proteinExistence type="predicted"/>
<dbReference type="AlphaFoldDB" id="G8CNW2"/>
<keyword evidence="1" id="KW-0614">Plasmid</keyword>
<name>G8CNW2_PSEAI</name>
<dbReference type="EMBL" id="HM560971">
    <property type="protein sequence ID" value="AEQ93425.1"/>
    <property type="molecule type" value="Genomic_DNA"/>
</dbReference>
<protein>
    <submittedName>
        <fullName evidence="1">Uncharacterized protein</fullName>
    </submittedName>
</protein>
<sequence>MHWWVTRCWEVFMHGLLAGLGQQLAAEDEMKNEVAGPVALKA</sequence>
<reference evidence="1" key="1">
    <citation type="journal article" date="2011" name="Plasmid">
        <title>Nucleotide sequence of Pseudomonas aeruginosa conjugative plasmid pUM505 containing virulence and heavy-metal resistance genes.</title>
        <authorList>
            <person name="Ramirez-Diaz M.I."/>
            <person name="Diaz-Magana A."/>
            <person name="Meza-Carmen V."/>
            <person name="Johnstone L."/>
            <person name="Cervantes C."/>
            <person name="Rensing C."/>
        </authorList>
    </citation>
    <scope>NUCLEOTIDE SEQUENCE</scope>
    <source>
        <plasmid evidence="1">pUM505</plasmid>
    </source>
</reference>
<geneLocation type="plasmid" evidence="1">
    <name>pUM505</name>
</geneLocation>
<organism evidence="1">
    <name type="scientific">Pseudomonas aeruginosa</name>
    <dbReference type="NCBI Taxonomy" id="287"/>
    <lineage>
        <taxon>Bacteria</taxon>
        <taxon>Pseudomonadati</taxon>
        <taxon>Pseudomonadota</taxon>
        <taxon>Gammaproteobacteria</taxon>
        <taxon>Pseudomonadales</taxon>
        <taxon>Pseudomonadaceae</taxon>
        <taxon>Pseudomonas</taxon>
    </lineage>
</organism>